<organism evidence="4 5">
    <name type="scientific">Paenibacillus aurantiacus</name>
    <dbReference type="NCBI Taxonomy" id="1936118"/>
    <lineage>
        <taxon>Bacteria</taxon>
        <taxon>Bacillati</taxon>
        <taxon>Bacillota</taxon>
        <taxon>Bacilli</taxon>
        <taxon>Bacillales</taxon>
        <taxon>Paenibacillaceae</taxon>
        <taxon>Paenibacillus</taxon>
    </lineage>
</organism>
<dbReference type="RefSeq" id="WP_377496554.1">
    <property type="nucleotide sequence ID" value="NZ_JBHMDO010000031.1"/>
</dbReference>
<dbReference type="Pfam" id="PF14498">
    <property type="entry name" value="Glyco_hyd_65N_2"/>
    <property type="match status" value="1"/>
</dbReference>
<dbReference type="PIRSF" id="PIRSF007663">
    <property type="entry name" value="UCP007663"/>
    <property type="match status" value="1"/>
</dbReference>
<gene>
    <name evidence="4" type="ORF">ACFFSY_18050</name>
</gene>
<dbReference type="Gene3D" id="2.60.40.1180">
    <property type="entry name" value="Golgi alpha-mannosidase II"/>
    <property type="match status" value="1"/>
</dbReference>
<dbReference type="InterPro" id="IPR027414">
    <property type="entry name" value="GH95_N_dom"/>
</dbReference>
<dbReference type="Pfam" id="PF21307">
    <property type="entry name" value="Glyco_hydro_95_C"/>
    <property type="match status" value="1"/>
</dbReference>
<dbReference type="Gene3D" id="2.70.98.50">
    <property type="entry name" value="putative glycoside hydrolase family protein from bacillus halodurans"/>
    <property type="match status" value="1"/>
</dbReference>
<dbReference type="EMBL" id="JBHMDO010000031">
    <property type="protein sequence ID" value="MFB9327833.1"/>
    <property type="molecule type" value="Genomic_DNA"/>
</dbReference>
<dbReference type="SUPFAM" id="SSF48208">
    <property type="entry name" value="Six-hairpin glycosidases"/>
    <property type="match status" value="1"/>
</dbReference>
<dbReference type="InterPro" id="IPR013780">
    <property type="entry name" value="Glyco_hydro_b"/>
</dbReference>
<evidence type="ECO:0000259" key="1">
    <source>
        <dbReference type="Pfam" id="PF14498"/>
    </source>
</evidence>
<feature type="domain" description="Alpha fucosidase A-like C-terminal" evidence="2">
    <location>
        <begin position="695"/>
        <end position="788"/>
    </location>
</feature>
<feature type="domain" description="Glycosyl hydrolase family 95 N-terminal" evidence="1">
    <location>
        <begin position="4"/>
        <end position="252"/>
    </location>
</feature>
<dbReference type="InterPro" id="IPR008928">
    <property type="entry name" value="6-hairpin_glycosidase_sf"/>
</dbReference>
<dbReference type="PANTHER" id="PTHR31084:SF0">
    <property type="entry name" value="ALPHA-L-FUCOSIDASE 2"/>
    <property type="match status" value="1"/>
</dbReference>
<reference evidence="4 5" key="1">
    <citation type="submission" date="2024-09" db="EMBL/GenBank/DDBJ databases">
        <authorList>
            <person name="Sun Q."/>
            <person name="Mori K."/>
        </authorList>
    </citation>
    <scope>NUCLEOTIDE SEQUENCE [LARGE SCALE GENOMIC DNA]</scope>
    <source>
        <strain evidence="4 5">TISTR 2452</strain>
    </source>
</reference>
<feature type="domain" description="Glycosyl hydrolase family 95 catalytic" evidence="3">
    <location>
        <begin position="279"/>
        <end position="693"/>
    </location>
</feature>
<dbReference type="PANTHER" id="PTHR31084">
    <property type="entry name" value="ALPHA-L-FUCOSIDASE 2"/>
    <property type="match status" value="1"/>
</dbReference>
<evidence type="ECO:0000259" key="3">
    <source>
        <dbReference type="Pfam" id="PF22124"/>
    </source>
</evidence>
<sequence length="791" mass="88260">MYQLQYNSPAAYWTQALPIGNGRLGAMIFGGVERERLQLNEDTLWSGYPKDGSNPEARAVLPRVREFIAQGEYGEADRLSKQMMGPYTQSYLPFGDLQLFMEHGNHSRSYRRSLNLEQGICCVSYEIGETQYTREMFASHPDQLIVVRLQCSREGGLSFRAKLDSPIRCESSVSDDAYVISGVAPEHVSPNYYPTDDPIRYGDPATSAALRFHGRLFAAHEGGERRITHDGIHIVGATHATLFFSAATNFDAGLGRGSDDRNPERVASGYLRQAVTRRYEDIRGDHIADFAALFNRVALQLGENKAPAEMATDRRIAEYGGDDPGLVELLFHYGRYLMLASSRPGSQPANLQGIWNEHTQAPWSSNYTLNINAQMNYWPAETCNMADMHEPLLDFIARLAANGARTAEVNYGARGWVAHHNSDLWAHTAPVGDYGHGDPVWALWPMGGVWLSQHLWEHYAFGRDTNYLRDQAYPIMKGAATFCLDWLIANEEGYLVTAPSTSPEHKFIHRDGTYAVSAAATMDLALVRDLFANCMEAAKALDVDESFRNELAAVLDRLLPLQIGKHGQLQEWYKDFDDEDIHHRHVSHLFGVYPGRHITEGAEPALYAAARTSLERRGDGGTGWSLGWKIGLWARFKEGNRALRLLSNLLTLVKEDEPDNYNQGGVYANLFDAHPPFQIDGNFAATAGIAEMLLQSHEGYLELLPALPDEWSSGFVAGLRGRGGFELSLRWAQGKLTEAMIVASQDQTCTVKYGQAFEIWENERTIATVTAPDGRCSFPVEAGKRYRIMAT</sequence>
<comment type="caution">
    <text evidence="4">The sequence shown here is derived from an EMBL/GenBank/DDBJ whole genome shotgun (WGS) entry which is preliminary data.</text>
</comment>
<accession>A0ABV5KRG2</accession>
<dbReference type="InterPro" id="IPR016518">
    <property type="entry name" value="Alpha-L-fucosidase"/>
</dbReference>
<keyword evidence="5" id="KW-1185">Reference proteome</keyword>
<dbReference type="GO" id="GO:0016787">
    <property type="term" value="F:hydrolase activity"/>
    <property type="evidence" value="ECO:0007669"/>
    <property type="project" value="UniProtKB-KW"/>
</dbReference>
<dbReference type="Pfam" id="PF22124">
    <property type="entry name" value="Glyco_hydro_95_cat"/>
    <property type="match status" value="1"/>
</dbReference>
<protein>
    <submittedName>
        <fullName evidence="4">Glycoside hydrolase N-terminal domain-containing protein</fullName>
    </submittedName>
</protein>
<name>A0ABV5KRG2_9BACL</name>
<dbReference type="InterPro" id="IPR049053">
    <property type="entry name" value="AFCA-like_C"/>
</dbReference>
<evidence type="ECO:0000313" key="5">
    <source>
        <dbReference type="Proteomes" id="UP001589747"/>
    </source>
</evidence>
<proteinExistence type="predicted"/>
<dbReference type="InterPro" id="IPR054363">
    <property type="entry name" value="GH95_cat"/>
</dbReference>
<evidence type="ECO:0000259" key="2">
    <source>
        <dbReference type="Pfam" id="PF21307"/>
    </source>
</evidence>
<keyword evidence="4" id="KW-0378">Hydrolase</keyword>
<dbReference type="Proteomes" id="UP001589747">
    <property type="component" value="Unassembled WGS sequence"/>
</dbReference>
<evidence type="ECO:0000313" key="4">
    <source>
        <dbReference type="EMBL" id="MFB9327833.1"/>
    </source>
</evidence>